<feature type="chain" id="PRO_5012657009" evidence="1">
    <location>
        <begin position="20"/>
        <end position="109"/>
    </location>
</feature>
<dbReference type="RefSeq" id="XP_040662655.1">
    <property type="nucleotide sequence ID" value="XM_040811177.1"/>
</dbReference>
<accession>A0A1L9P5X9</accession>
<dbReference type="AlphaFoldDB" id="A0A1L9P5X9"/>
<dbReference type="Proteomes" id="UP000184073">
    <property type="component" value="Unassembled WGS sequence"/>
</dbReference>
<reference evidence="3" key="1">
    <citation type="journal article" date="2017" name="Genome Biol.">
        <title>Comparative genomics reveals high biological diversity and specific adaptations in the industrially and medically important fungal genus Aspergillus.</title>
        <authorList>
            <person name="de Vries R.P."/>
            <person name="Riley R."/>
            <person name="Wiebenga A."/>
            <person name="Aguilar-Osorio G."/>
            <person name="Amillis S."/>
            <person name="Uchima C.A."/>
            <person name="Anderluh G."/>
            <person name="Asadollahi M."/>
            <person name="Askin M."/>
            <person name="Barry K."/>
            <person name="Battaglia E."/>
            <person name="Bayram O."/>
            <person name="Benocci T."/>
            <person name="Braus-Stromeyer S.A."/>
            <person name="Caldana C."/>
            <person name="Canovas D."/>
            <person name="Cerqueira G.C."/>
            <person name="Chen F."/>
            <person name="Chen W."/>
            <person name="Choi C."/>
            <person name="Clum A."/>
            <person name="Dos Santos R.A."/>
            <person name="Damasio A.R."/>
            <person name="Diallinas G."/>
            <person name="Emri T."/>
            <person name="Fekete E."/>
            <person name="Flipphi M."/>
            <person name="Freyberg S."/>
            <person name="Gallo A."/>
            <person name="Gournas C."/>
            <person name="Habgood R."/>
            <person name="Hainaut M."/>
            <person name="Harispe M.L."/>
            <person name="Henrissat B."/>
            <person name="Hilden K.S."/>
            <person name="Hope R."/>
            <person name="Hossain A."/>
            <person name="Karabika E."/>
            <person name="Karaffa L."/>
            <person name="Karanyi Z."/>
            <person name="Krasevec N."/>
            <person name="Kuo A."/>
            <person name="Kusch H."/>
            <person name="LaButti K."/>
            <person name="Lagendijk E.L."/>
            <person name="Lapidus A."/>
            <person name="Levasseur A."/>
            <person name="Lindquist E."/>
            <person name="Lipzen A."/>
            <person name="Logrieco A.F."/>
            <person name="MacCabe A."/>
            <person name="Maekelae M.R."/>
            <person name="Malavazi I."/>
            <person name="Melin P."/>
            <person name="Meyer V."/>
            <person name="Mielnichuk N."/>
            <person name="Miskei M."/>
            <person name="Molnar A.P."/>
            <person name="Mule G."/>
            <person name="Ngan C.Y."/>
            <person name="Orejas M."/>
            <person name="Orosz E."/>
            <person name="Ouedraogo J.P."/>
            <person name="Overkamp K.M."/>
            <person name="Park H.-S."/>
            <person name="Perrone G."/>
            <person name="Piumi F."/>
            <person name="Punt P.J."/>
            <person name="Ram A.F."/>
            <person name="Ramon A."/>
            <person name="Rauscher S."/>
            <person name="Record E."/>
            <person name="Riano-Pachon D.M."/>
            <person name="Robert V."/>
            <person name="Roehrig J."/>
            <person name="Ruller R."/>
            <person name="Salamov A."/>
            <person name="Salih N.S."/>
            <person name="Samson R.A."/>
            <person name="Sandor E."/>
            <person name="Sanguinetti M."/>
            <person name="Schuetze T."/>
            <person name="Sepcic K."/>
            <person name="Shelest E."/>
            <person name="Sherlock G."/>
            <person name="Sophianopoulou V."/>
            <person name="Squina F.M."/>
            <person name="Sun H."/>
            <person name="Susca A."/>
            <person name="Todd R.B."/>
            <person name="Tsang A."/>
            <person name="Unkles S.E."/>
            <person name="van de Wiele N."/>
            <person name="van Rossen-Uffink D."/>
            <person name="Oliveira J.V."/>
            <person name="Vesth T.C."/>
            <person name="Visser J."/>
            <person name="Yu J.-H."/>
            <person name="Zhou M."/>
            <person name="Andersen M.R."/>
            <person name="Archer D.B."/>
            <person name="Baker S.E."/>
            <person name="Benoit I."/>
            <person name="Brakhage A.A."/>
            <person name="Braus G.H."/>
            <person name="Fischer R."/>
            <person name="Frisvad J.C."/>
            <person name="Goldman G.H."/>
            <person name="Houbraken J."/>
            <person name="Oakley B."/>
            <person name="Pocsi I."/>
            <person name="Scazzocchio C."/>
            <person name="Seiboth B."/>
            <person name="vanKuyk P.A."/>
            <person name="Wortman J."/>
            <person name="Dyer P.S."/>
            <person name="Grigoriev I.V."/>
        </authorList>
    </citation>
    <scope>NUCLEOTIDE SEQUENCE [LARGE SCALE GENOMIC DNA]</scope>
    <source>
        <strain evidence="3">CBS 583.65</strain>
    </source>
</reference>
<sequence length="109" mass="12074">MKSSFVILSLSFILPSVFAECETNQKYCGEYLESNQGYNRADIISAAQANTGLPSEARNEYRDDWMEVIFHCVDGEEIAALEFCTDGEVCKENNGGTGAECKVDFPLID</sequence>
<gene>
    <name evidence="2" type="ORF">ASPVEDRAFT_36285</name>
</gene>
<organism evidence="2 3">
    <name type="scientific">Aspergillus versicolor CBS 583.65</name>
    <dbReference type="NCBI Taxonomy" id="1036611"/>
    <lineage>
        <taxon>Eukaryota</taxon>
        <taxon>Fungi</taxon>
        <taxon>Dikarya</taxon>
        <taxon>Ascomycota</taxon>
        <taxon>Pezizomycotina</taxon>
        <taxon>Eurotiomycetes</taxon>
        <taxon>Eurotiomycetidae</taxon>
        <taxon>Eurotiales</taxon>
        <taxon>Aspergillaceae</taxon>
        <taxon>Aspergillus</taxon>
        <taxon>Aspergillus subgen. Nidulantes</taxon>
    </lineage>
</organism>
<dbReference type="VEuPathDB" id="FungiDB:ASPVEDRAFT_36285"/>
<dbReference type="OrthoDB" id="4515446at2759"/>
<dbReference type="EMBL" id="KV878125">
    <property type="protein sequence ID" value="OJI96892.1"/>
    <property type="molecule type" value="Genomic_DNA"/>
</dbReference>
<evidence type="ECO:0000313" key="2">
    <source>
        <dbReference type="EMBL" id="OJI96892.1"/>
    </source>
</evidence>
<dbReference type="GeneID" id="63726688"/>
<keyword evidence="1" id="KW-0732">Signal</keyword>
<proteinExistence type="predicted"/>
<evidence type="ECO:0000313" key="3">
    <source>
        <dbReference type="Proteomes" id="UP000184073"/>
    </source>
</evidence>
<protein>
    <submittedName>
        <fullName evidence="2">Uncharacterized protein</fullName>
    </submittedName>
</protein>
<evidence type="ECO:0000256" key="1">
    <source>
        <dbReference type="SAM" id="SignalP"/>
    </source>
</evidence>
<keyword evidence="3" id="KW-1185">Reference proteome</keyword>
<name>A0A1L9P5X9_ASPVE</name>
<feature type="signal peptide" evidence="1">
    <location>
        <begin position="1"/>
        <end position="19"/>
    </location>
</feature>